<protein>
    <submittedName>
        <fullName evidence="1">Uncharacterized protein</fullName>
    </submittedName>
</protein>
<reference evidence="1" key="1">
    <citation type="submission" date="2018-05" db="EMBL/GenBank/DDBJ databases">
        <authorList>
            <person name="Lanie J.A."/>
            <person name="Ng W.-L."/>
            <person name="Kazmierczak K.M."/>
            <person name="Andrzejewski T.M."/>
            <person name="Davidsen T.M."/>
            <person name="Wayne K.J."/>
            <person name="Tettelin H."/>
            <person name="Glass J.I."/>
            <person name="Rusch D."/>
            <person name="Podicherti R."/>
            <person name="Tsui H.-C.T."/>
            <person name="Winkler M.E."/>
        </authorList>
    </citation>
    <scope>NUCLEOTIDE SEQUENCE</scope>
</reference>
<accession>A0A382YES6</accession>
<gene>
    <name evidence="1" type="ORF">METZ01_LOCUS434323</name>
</gene>
<sequence>DIGRATAGRIKYRADSSNLIWAEENER</sequence>
<dbReference type="EMBL" id="UINC01175046">
    <property type="protein sequence ID" value="SVD81469.1"/>
    <property type="molecule type" value="Genomic_DNA"/>
</dbReference>
<name>A0A382YES6_9ZZZZ</name>
<feature type="non-terminal residue" evidence="1">
    <location>
        <position position="1"/>
    </location>
</feature>
<evidence type="ECO:0000313" key="1">
    <source>
        <dbReference type="EMBL" id="SVD81469.1"/>
    </source>
</evidence>
<proteinExistence type="predicted"/>
<organism evidence="1">
    <name type="scientific">marine metagenome</name>
    <dbReference type="NCBI Taxonomy" id="408172"/>
    <lineage>
        <taxon>unclassified sequences</taxon>
        <taxon>metagenomes</taxon>
        <taxon>ecological metagenomes</taxon>
    </lineage>
</organism>
<dbReference type="AlphaFoldDB" id="A0A382YES6"/>